<feature type="region of interest" description="Disordered" evidence="1">
    <location>
        <begin position="1"/>
        <end position="125"/>
    </location>
</feature>
<reference evidence="3" key="1">
    <citation type="journal article" date="2016" name="Nat. Commun.">
        <title>The Gonium pectorale genome demonstrates co-option of cell cycle regulation during the evolution of multicellularity.</title>
        <authorList>
            <person name="Hanschen E.R."/>
            <person name="Marriage T.N."/>
            <person name="Ferris P.J."/>
            <person name="Hamaji T."/>
            <person name="Toyoda A."/>
            <person name="Fujiyama A."/>
            <person name="Neme R."/>
            <person name="Noguchi H."/>
            <person name="Minakuchi Y."/>
            <person name="Suzuki M."/>
            <person name="Kawai-Toyooka H."/>
            <person name="Smith D.R."/>
            <person name="Sparks H."/>
            <person name="Anderson J."/>
            <person name="Bakaric R."/>
            <person name="Luria V."/>
            <person name="Karger A."/>
            <person name="Kirschner M.W."/>
            <person name="Durand P.M."/>
            <person name="Michod R.E."/>
            <person name="Nozaki H."/>
            <person name="Olson B.J."/>
        </authorList>
    </citation>
    <scope>NUCLEOTIDE SEQUENCE [LARGE SCALE GENOMIC DNA]</scope>
    <source>
        <strain evidence="3">NIES-2863</strain>
    </source>
</reference>
<name>A0A150H139_GONPE</name>
<evidence type="ECO:0000313" key="3">
    <source>
        <dbReference type="Proteomes" id="UP000075714"/>
    </source>
</evidence>
<proteinExistence type="predicted"/>
<feature type="compositionally biased region" description="Low complexity" evidence="1">
    <location>
        <begin position="794"/>
        <end position="804"/>
    </location>
</feature>
<organism evidence="2 3">
    <name type="scientific">Gonium pectorale</name>
    <name type="common">Green alga</name>
    <dbReference type="NCBI Taxonomy" id="33097"/>
    <lineage>
        <taxon>Eukaryota</taxon>
        <taxon>Viridiplantae</taxon>
        <taxon>Chlorophyta</taxon>
        <taxon>core chlorophytes</taxon>
        <taxon>Chlorophyceae</taxon>
        <taxon>CS clade</taxon>
        <taxon>Chlamydomonadales</taxon>
        <taxon>Volvocaceae</taxon>
        <taxon>Gonium</taxon>
    </lineage>
</organism>
<dbReference type="OrthoDB" id="548257at2759"/>
<evidence type="ECO:0000256" key="1">
    <source>
        <dbReference type="SAM" id="MobiDB-lite"/>
    </source>
</evidence>
<dbReference type="InterPro" id="IPR046341">
    <property type="entry name" value="SET_dom_sf"/>
</dbReference>
<feature type="compositionally biased region" description="Low complexity" evidence="1">
    <location>
        <begin position="41"/>
        <end position="53"/>
    </location>
</feature>
<feature type="compositionally biased region" description="Gly residues" evidence="1">
    <location>
        <begin position="834"/>
        <end position="843"/>
    </location>
</feature>
<dbReference type="Proteomes" id="UP000075714">
    <property type="component" value="Unassembled WGS sequence"/>
</dbReference>
<accession>A0A150H139</accession>
<feature type="compositionally biased region" description="Low complexity" evidence="1">
    <location>
        <begin position="870"/>
        <end position="902"/>
    </location>
</feature>
<comment type="caution">
    <text evidence="2">The sequence shown here is derived from an EMBL/GenBank/DDBJ whole genome shotgun (WGS) entry which is preliminary data.</text>
</comment>
<feature type="compositionally biased region" description="Low complexity" evidence="1">
    <location>
        <begin position="69"/>
        <end position="87"/>
    </location>
</feature>
<dbReference type="Gene3D" id="2.170.270.10">
    <property type="entry name" value="SET domain"/>
    <property type="match status" value="1"/>
</dbReference>
<feature type="compositionally biased region" description="Low complexity" evidence="1">
    <location>
        <begin position="820"/>
        <end position="833"/>
    </location>
</feature>
<feature type="compositionally biased region" description="Gly residues" evidence="1">
    <location>
        <begin position="11"/>
        <end position="24"/>
    </location>
</feature>
<gene>
    <name evidence="2" type="ORF">GPECTOR_2g1273</name>
</gene>
<evidence type="ECO:0008006" key="4">
    <source>
        <dbReference type="Google" id="ProtNLM"/>
    </source>
</evidence>
<keyword evidence="3" id="KW-1185">Reference proteome</keyword>
<dbReference type="CDD" id="cd08161">
    <property type="entry name" value="SET"/>
    <property type="match status" value="1"/>
</dbReference>
<feature type="region of interest" description="Disordered" evidence="1">
    <location>
        <begin position="862"/>
        <end position="902"/>
    </location>
</feature>
<dbReference type="EMBL" id="LSYV01000003">
    <property type="protein sequence ID" value="KXZ55723.1"/>
    <property type="molecule type" value="Genomic_DNA"/>
</dbReference>
<dbReference type="AlphaFoldDB" id="A0A150H139"/>
<feature type="region of interest" description="Disordered" evidence="1">
    <location>
        <begin position="779"/>
        <end position="843"/>
    </location>
</feature>
<evidence type="ECO:0000313" key="2">
    <source>
        <dbReference type="EMBL" id="KXZ55723.1"/>
    </source>
</evidence>
<protein>
    <recommendedName>
        <fullName evidence="4">SET domain-containing protein</fullName>
    </recommendedName>
</protein>
<feature type="compositionally biased region" description="Acidic residues" evidence="1">
    <location>
        <begin position="56"/>
        <end position="68"/>
    </location>
</feature>
<dbReference type="SUPFAM" id="SSF82199">
    <property type="entry name" value="SET domain"/>
    <property type="match status" value="1"/>
</dbReference>
<feature type="region of interest" description="Disordered" evidence="1">
    <location>
        <begin position="240"/>
        <end position="283"/>
    </location>
</feature>
<sequence length="902" mass="90526">MDCDGDDGEAGKAGGEGVGTPGGLDEGKSEGEDSDTDSCSDDSSGSSSASSCGEGEGAEVDVEVEAEAEGPAAQAGQAASIGGAESAGTGGRPPIRQGLAPVRLAPQLPPQSSHGGGRRAAASADPAALRYRRELAPRMVARGELNLRLKNLPAWQALVGALLPEGGPTRRELLLDVGPGQPHYAAWLARRPGPGRSAAPIWAVGGLLGWMEGAGARVGDRAELSASPDGRLSLRVLQQGGARPAQGNGADGTGKRQPAAAAAAAEAGGGAGKRKRRSCPVVEGGSQRLTEADVRKRTVRMRAWLLNGLFRGLAERHGVGADIPVTLVDEADGSEHGVLLRGYPAGTGPVHWTLKRVWPLLERRGMRAGDTLHLRQAEGRPEGVLLRSMAGVLAGEGTAGALALAVQPPEGPPAKRLCPTPTRTAAPGPAPAPVPHPLALACTDAAPPGPAPSIACLHGCVSSQAAGCAGLPPLRPGELRLCGLTFHPDLAPAVRRALAEWEAALGDGGLANADPAEVQITMPHLAEGGGGGAGGGVEPWRAAFEEHRLRDNIVCSRLARCLGLLDGEWDAALPEGGAELPGGLEPVGDAARGGAGLAVAAGTAAAPLRRNEVVGVVGGYVMPAAAAAQFVTRGFRELRGGVAAELAGRAAPAASAAAWRFLAGSFAMPYPGLQLTPEGATGPSPLELNMLGYGNLAALVNDPRVQPRAWVDGNDVAAPPVPNCLVVPVSVRGLVLPVLVTLRDIAPGEQLLRDYGADWWRQLGRSWDNLEFDGVTPERLLHGAEGGPGDWSEDAAAGDPAADGAGTGPGREQGMGKEVAAASAAESTATGQQPAGGAGPGGAGEEIVGAVRVGAAAAAGVGMGGGRLQSAGDSAASGASGECPRGRGSSHSRSQQSGPEGC</sequence>